<feature type="active site" description="Nucleophile" evidence="8">
    <location>
        <position position="334"/>
    </location>
</feature>
<comment type="similarity">
    <text evidence="8">Belongs to the CobB/CbiA family.</text>
</comment>
<feature type="domain" description="CobQ/CobB/MinD/ParA nucleotide binding" evidence="9">
    <location>
        <begin position="11"/>
        <end position="189"/>
    </location>
</feature>
<evidence type="ECO:0000256" key="7">
    <source>
        <dbReference type="ARBA" id="ARBA00022962"/>
    </source>
</evidence>
<reference evidence="11 12" key="2">
    <citation type="journal article" date="2012" name="Stand. Genomic Sci.">
        <title>Complete genome sequence of the thermophilic sulfate-reducing ocean bacterium Thermodesulfatator indicus type strain (CIR29812(T)).</title>
        <authorList>
            <person name="Anderson I."/>
            <person name="Saunders E."/>
            <person name="Lapidus A."/>
            <person name="Nolan M."/>
            <person name="Lucas S."/>
            <person name="Tice H."/>
            <person name="Del Rio T.G."/>
            <person name="Cheng J.F."/>
            <person name="Han C."/>
            <person name="Tapia R."/>
            <person name="Goodwin L.A."/>
            <person name="Pitluck S."/>
            <person name="Liolios K."/>
            <person name="Mavromatis K."/>
            <person name="Pagani I."/>
            <person name="Ivanova N."/>
            <person name="Mikhailova N."/>
            <person name="Pati A."/>
            <person name="Chen A."/>
            <person name="Palaniappan K."/>
            <person name="Land M."/>
            <person name="Hauser L."/>
            <person name="Jeffries C.D."/>
            <person name="Chang Y.J."/>
            <person name="Brambilla E.M."/>
            <person name="Rohde M."/>
            <person name="Spring S."/>
            <person name="Goker M."/>
            <person name="Detter J.C."/>
            <person name="Woyke T."/>
            <person name="Bristow J."/>
            <person name="Eisen J.A."/>
            <person name="Markowitz V."/>
            <person name="Hugenholtz P."/>
            <person name="Kyrpides N.C."/>
            <person name="Klenk H.P."/>
        </authorList>
    </citation>
    <scope>NUCLEOTIDE SEQUENCE [LARGE SCALE GENOMIC DNA]</scope>
    <source>
        <strain evidence="12">DSM 15286 / JCM 11887 / CIR29812</strain>
    </source>
</reference>
<accession>F8AAJ3</accession>
<dbReference type="AlphaFoldDB" id="F8AAJ3"/>
<keyword evidence="2 8" id="KW-0169">Cobalamin biosynthesis</keyword>
<dbReference type="HOGENOM" id="CLU_022752_2_1_0"/>
<evidence type="ECO:0000256" key="2">
    <source>
        <dbReference type="ARBA" id="ARBA00022573"/>
    </source>
</evidence>
<dbReference type="PANTHER" id="PTHR43873:SF1">
    <property type="entry name" value="COBYRINATE A,C-DIAMIDE SYNTHASE"/>
    <property type="match status" value="1"/>
</dbReference>
<dbReference type="eggNOG" id="COG1797">
    <property type="taxonomic scope" value="Bacteria"/>
</dbReference>
<evidence type="ECO:0000256" key="5">
    <source>
        <dbReference type="ARBA" id="ARBA00022840"/>
    </source>
</evidence>
<dbReference type="PANTHER" id="PTHR43873">
    <property type="entry name" value="COBYRINATE A,C-DIAMIDE SYNTHASE"/>
    <property type="match status" value="1"/>
</dbReference>
<dbReference type="Gene3D" id="3.40.50.300">
    <property type="entry name" value="P-loop containing nucleotide triphosphate hydrolases"/>
    <property type="match status" value="1"/>
</dbReference>
<dbReference type="InterPro" id="IPR002586">
    <property type="entry name" value="CobQ/CobB/MinD/ParA_Nub-bd_dom"/>
</dbReference>
<reference evidence="12" key="1">
    <citation type="submission" date="2011-04" db="EMBL/GenBank/DDBJ databases">
        <title>The complete genome of Thermodesulfatator indicus DSM 15286.</title>
        <authorList>
            <person name="Lucas S."/>
            <person name="Copeland A."/>
            <person name="Lapidus A."/>
            <person name="Bruce D."/>
            <person name="Goodwin L."/>
            <person name="Pitluck S."/>
            <person name="Peters L."/>
            <person name="Kyrpides N."/>
            <person name="Mavromatis K."/>
            <person name="Pagani I."/>
            <person name="Ivanova N."/>
            <person name="Saunders L."/>
            <person name="Detter J.C."/>
            <person name="Tapia R."/>
            <person name="Han C."/>
            <person name="Land M."/>
            <person name="Hauser L."/>
            <person name="Markowitz V."/>
            <person name="Cheng J.-F."/>
            <person name="Hugenholtz P."/>
            <person name="Woyke T."/>
            <person name="Wu D."/>
            <person name="Spring S."/>
            <person name="Schroeder M."/>
            <person name="Brambilla E."/>
            <person name="Klenk H.-P."/>
            <person name="Eisen J.A."/>
        </authorList>
    </citation>
    <scope>NUCLEOTIDE SEQUENCE [LARGE SCALE GENOMIC DNA]</scope>
    <source>
        <strain evidence="12">DSM 15286 / JCM 11887 / CIR29812</strain>
    </source>
</reference>
<dbReference type="RefSeq" id="WP_013908157.1">
    <property type="nucleotide sequence ID" value="NC_015681.1"/>
</dbReference>
<keyword evidence="12" id="KW-1185">Reference proteome</keyword>
<dbReference type="STRING" id="667014.Thein_1554"/>
<sequence>MSSLINFPRLLISAQKGGAGKTLVSLGLVSALSSIGSNVIPFKKGPDYIDAGWLAFAAKRPCYNLDPFLMSSEIILSSFLSHAASDAIAIIEGNRGLLDGVDVQGSCSSAQLARILKTPVILVLDCTKVTRTLAAFVKGCQVLEPDLIFGGVILNQIVRLRHADIITRSIETYTDLNVLGVLPRLKNFSFPMRHLGLLPWQEHGEGEVIIKILTEKIKENVDLDKVLEVAQNAPSFSSSVPIFWPNREKDVKIGVFRDEAFQFYYPENLEALTALGAELIFLDALRDSSLPSLDALYIGGGFPETQAEYLEANSSLRKDIKEAALAGLPIYAECGGLMYLGRRILWQNKAFDMVGALPIDFEVGEKPQGHGYVKAKIVAENPFYPLNMELSGHEFHYSKPINWQKGDFSLVMKLSKGHGFYQGYDGVVYKNIFGAYTHVHVLGIPVWAVGLIEAAKKWKEGLTFDFRNICQDQTLVLNGINNFIKS</sequence>
<evidence type="ECO:0000256" key="3">
    <source>
        <dbReference type="ARBA" id="ARBA00022598"/>
    </source>
</evidence>
<feature type="site" description="Increases nucleophilicity of active site Cys" evidence="8">
    <location>
        <position position="438"/>
    </location>
</feature>
<keyword evidence="4 8" id="KW-0547">Nucleotide-binding</keyword>
<comment type="miscellaneous">
    <text evidence="8">The a and c carboxylates of cobyrinate are activated for nucleophilic attack via formation of a phosphorylated intermediate by ATP. CbiA catalyzes first the amidation of the c-carboxylate, and then that of the a-carboxylate.</text>
</comment>
<dbReference type="InParanoid" id="F8AAJ3"/>
<comment type="domain">
    <text evidence="8">Comprises of two domains. The C-terminal domain contains the binding site for glutamine and catalyzes the hydrolysis of this substrate to glutamate and ammonia. The N-terminal domain is anticipated to bind ATP and cobyrinate and catalyzes the ultimate synthesis of the diamide product. The ammonia produced via the glutaminase domain is probably translocated to the adjacent domain via a molecular tunnel, where it reacts with an activated intermediate.</text>
</comment>
<dbReference type="PaxDb" id="667014-Thein_1554"/>
<feature type="domain" description="CobB/CobQ-like glutamine amidotransferase" evidence="10">
    <location>
        <begin position="252"/>
        <end position="442"/>
    </location>
</feature>
<dbReference type="InterPro" id="IPR027417">
    <property type="entry name" value="P-loop_NTPase"/>
</dbReference>
<dbReference type="Pfam" id="PF01656">
    <property type="entry name" value="CbiA"/>
    <property type="match status" value="1"/>
</dbReference>
<evidence type="ECO:0000256" key="1">
    <source>
        <dbReference type="ARBA" id="ARBA00001946"/>
    </source>
</evidence>
<evidence type="ECO:0000256" key="4">
    <source>
        <dbReference type="ARBA" id="ARBA00022741"/>
    </source>
</evidence>
<dbReference type="EC" id="6.3.5.11" evidence="8"/>
<dbReference type="Proteomes" id="UP000006793">
    <property type="component" value="Chromosome"/>
</dbReference>
<keyword evidence="7 8" id="KW-0315">Glutamine amidotransferase</keyword>
<name>F8AAJ3_THEID</name>
<dbReference type="HAMAP" id="MF_00027">
    <property type="entry name" value="CobB_CbiA"/>
    <property type="match status" value="1"/>
</dbReference>
<organism evidence="11 12">
    <name type="scientific">Thermodesulfatator indicus (strain DSM 15286 / JCM 11887 / CIR29812)</name>
    <dbReference type="NCBI Taxonomy" id="667014"/>
    <lineage>
        <taxon>Bacteria</taxon>
        <taxon>Pseudomonadati</taxon>
        <taxon>Thermodesulfobacteriota</taxon>
        <taxon>Thermodesulfobacteria</taxon>
        <taxon>Thermodesulfobacteriales</taxon>
        <taxon>Thermodesulfatatoraceae</taxon>
        <taxon>Thermodesulfatator</taxon>
    </lineage>
</organism>
<dbReference type="Gene3D" id="3.40.50.880">
    <property type="match status" value="1"/>
</dbReference>
<evidence type="ECO:0000259" key="9">
    <source>
        <dbReference type="Pfam" id="PF01656"/>
    </source>
</evidence>
<dbReference type="InterPro" id="IPR029062">
    <property type="entry name" value="Class_I_gatase-like"/>
</dbReference>
<evidence type="ECO:0000313" key="12">
    <source>
        <dbReference type="Proteomes" id="UP000006793"/>
    </source>
</evidence>
<dbReference type="GO" id="GO:0042242">
    <property type="term" value="F:cobyrinic acid a,c-diamide synthase activity"/>
    <property type="evidence" value="ECO:0007669"/>
    <property type="project" value="UniProtKB-UniRule"/>
</dbReference>
<dbReference type="EMBL" id="CP002683">
    <property type="protein sequence ID" value="AEH45415.1"/>
    <property type="molecule type" value="Genomic_DNA"/>
</dbReference>
<dbReference type="GO" id="GO:0005524">
    <property type="term" value="F:ATP binding"/>
    <property type="evidence" value="ECO:0007669"/>
    <property type="project" value="UniProtKB-UniRule"/>
</dbReference>
<comment type="catalytic activity">
    <reaction evidence="8">
        <text>cob(II)yrinate + 2 L-glutamine + 2 ATP + 2 H2O = cob(II)yrinate a,c diamide + 2 L-glutamate + 2 ADP + 2 phosphate + 2 H(+)</text>
        <dbReference type="Rhea" id="RHEA:26289"/>
        <dbReference type="ChEBI" id="CHEBI:15377"/>
        <dbReference type="ChEBI" id="CHEBI:15378"/>
        <dbReference type="ChEBI" id="CHEBI:29985"/>
        <dbReference type="ChEBI" id="CHEBI:30616"/>
        <dbReference type="ChEBI" id="CHEBI:43474"/>
        <dbReference type="ChEBI" id="CHEBI:58359"/>
        <dbReference type="ChEBI" id="CHEBI:58537"/>
        <dbReference type="ChEBI" id="CHEBI:58894"/>
        <dbReference type="ChEBI" id="CHEBI:456216"/>
        <dbReference type="EC" id="6.3.5.11"/>
    </reaction>
</comment>
<dbReference type="CDD" id="cd03130">
    <property type="entry name" value="GATase1_CobB"/>
    <property type="match status" value="1"/>
</dbReference>
<comment type="pathway">
    <text evidence="8">Cofactor biosynthesis; adenosylcobalamin biosynthesis; cob(II)yrinate a,c-diamide from sirohydrochlorin (anaerobic route): step 10/10.</text>
</comment>
<dbReference type="InterPro" id="IPR004484">
    <property type="entry name" value="CbiA/CobB_synth"/>
</dbReference>
<comment type="cofactor">
    <cofactor evidence="1 8">
        <name>Mg(2+)</name>
        <dbReference type="ChEBI" id="CHEBI:18420"/>
    </cofactor>
</comment>
<dbReference type="InterPro" id="IPR011698">
    <property type="entry name" value="GATase_3"/>
</dbReference>
<dbReference type="NCBIfam" id="TIGR00379">
    <property type="entry name" value="cobB"/>
    <property type="match status" value="1"/>
</dbReference>
<evidence type="ECO:0000256" key="8">
    <source>
        <dbReference type="HAMAP-Rule" id="MF_00027"/>
    </source>
</evidence>
<dbReference type="SUPFAM" id="SSF52317">
    <property type="entry name" value="Class I glutamine amidotransferase-like"/>
    <property type="match status" value="1"/>
</dbReference>
<gene>
    <name evidence="8" type="primary">cbiA</name>
    <name evidence="11" type="ordered locus">Thein_1554</name>
</gene>
<dbReference type="KEGG" id="tid:Thein_1554"/>
<evidence type="ECO:0000259" key="10">
    <source>
        <dbReference type="Pfam" id="PF07685"/>
    </source>
</evidence>
<dbReference type="OrthoDB" id="9764035at2"/>
<keyword evidence="5 8" id="KW-0067">ATP-binding</keyword>
<evidence type="ECO:0000256" key="6">
    <source>
        <dbReference type="ARBA" id="ARBA00022842"/>
    </source>
</evidence>
<proteinExistence type="inferred from homology"/>
<dbReference type="GO" id="GO:0009236">
    <property type="term" value="P:cobalamin biosynthetic process"/>
    <property type="evidence" value="ECO:0007669"/>
    <property type="project" value="UniProtKB-UniRule"/>
</dbReference>
<dbReference type="PATRIC" id="fig|667014.3.peg.1602"/>
<dbReference type="Pfam" id="PF07685">
    <property type="entry name" value="GATase_3"/>
    <property type="match status" value="1"/>
</dbReference>
<dbReference type="UniPathway" id="UPA00148">
    <property type="reaction ID" value="UER00231"/>
</dbReference>
<keyword evidence="6 8" id="KW-0460">Magnesium</keyword>
<keyword evidence="3 8" id="KW-0436">Ligase</keyword>
<dbReference type="NCBIfam" id="NF002204">
    <property type="entry name" value="PRK01077.1"/>
    <property type="match status" value="1"/>
</dbReference>
<comment type="function">
    <text evidence="8">Catalyzes the ATP-dependent amidation of the two carboxylate groups at positions a and c of cobyrinate, using either L-glutamine or ammonia as the nitrogen source.</text>
</comment>
<protein>
    <recommendedName>
        <fullName evidence="8">Cobyrinate a,c-diamide synthase</fullName>
        <ecNumber evidence="8">6.3.5.11</ecNumber>
    </recommendedName>
    <alternativeName>
        <fullName evidence="8">Cobyrinic acid a,c-diamide synthetase</fullName>
    </alternativeName>
</protein>
<evidence type="ECO:0000313" key="11">
    <source>
        <dbReference type="EMBL" id="AEH45415.1"/>
    </source>
</evidence>
<dbReference type="PROSITE" id="PS51274">
    <property type="entry name" value="GATASE_COBBQ"/>
    <property type="match status" value="1"/>
</dbReference>
<dbReference type="SUPFAM" id="SSF52540">
    <property type="entry name" value="P-loop containing nucleoside triphosphate hydrolases"/>
    <property type="match status" value="1"/>
</dbReference>